<dbReference type="OrthoDB" id="2328572at2759"/>
<evidence type="ECO:0000313" key="9">
    <source>
        <dbReference type="Proteomes" id="UP000093000"/>
    </source>
</evidence>
<name>A0A1C7NBZ3_9FUNG</name>
<dbReference type="Gene3D" id="4.10.240.10">
    <property type="entry name" value="Zn(2)-C6 fungal-type DNA-binding domain"/>
    <property type="match status" value="1"/>
</dbReference>
<feature type="region of interest" description="Disordered" evidence="6">
    <location>
        <begin position="540"/>
        <end position="566"/>
    </location>
</feature>
<dbReference type="SMART" id="SM00066">
    <property type="entry name" value="GAL4"/>
    <property type="match status" value="1"/>
</dbReference>
<feature type="compositionally biased region" description="Low complexity" evidence="6">
    <location>
        <begin position="549"/>
        <end position="566"/>
    </location>
</feature>
<evidence type="ECO:0000256" key="3">
    <source>
        <dbReference type="ARBA" id="ARBA00023015"/>
    </source>
</evidence>
<dbReference type="GO" id="GO:0000981">
    <property type="term" value="F:DNA-binding transcription factor activity, RNA polymerase II-specific"/>
    <property type="evidence" value="ECO:0007669"/>
    <property type="project" value="InterPro"/>
</dbReference>
<dbReference type="Pfam" id="PF00172">
    <property type="entry name" value="Zn_clus"/>
    <property type="match status" value="1"/>
</dbReference>
<dbReference type="EMBL" id="LUGH01000283">
    <property type="protein sequence ID" value="OBZ86642.1"/>
    <property type="molecule type" value="Genomic_DNA"/>
</dbReference>
<dbReference type="GO" id="GO:0005634">
    <property type="term" value="C:nucleus"/>
    <property type="evidence" value="ECO:0007669"/>
    <property type="project" value="UniProtKB-SubCell"/>
</dbReference>
<keyword evidence="3" id="KW-0805">Transcription regulation</keyword>
<dbReference type="PROSITE" id="PS00463">
    <property type="entry name" value="ZN2_CY6_FUNGAL_1"/>
    <property type="match status" value="1"/>
</dbReference>
<dbReference type="InterPro" id="IPR050815">
    <property type="entry name" value="TF_fung"/>
</dbReference>
<comment type="subcellular location">
    <subcellularLocation>
        <location evidence="1">Nucleus</location>
    </subcellularLocation>
</comment>
<proteinExistence type="predicted"/>
<keyword evidence="9" id="KW-1185">Reference proteome</keyword>
<evidence type="ECO:0000256" key="1">
    <source>
        <dbReference type="ARBA" id="ARBA00004123"/>
    </source>
</evidence>
<organism evidence="8 9">
    <name type="scientific">Choanephora cucurbitarum</name>
    <dbReference type="NCBI Taxonomy" id="101091"/>
    <lineage>
        <taxon>Eukaryota</taxon>
        <taxon>Fungi</taxon>
        <taxon>Fungi incertae sedis</taxon>
        <taxon>Mucoromycota</taxon>
        <taxon>Mucoromycotina</taxon>
        <taxon>Mucoromycetes</taxon>
        <taxon>Mucorales</taxon>
        <taxon>Mucorineae</taxon>
        <taxon>Choanephoraceae</taxon>
        <taxon>Choanephoroideae</taxon>
        <taxon>Choanephora</taxon>
    </lineage>
</organism>
<dbReference type="InParanoid" id="A0A1C7NBZ3"/>
<dbReference type="PANTHER" id="PTHR47338:SF5">
    <property type="entry name" value="ZN(II)2CYS6 TRANSCRIPTION FACTOR (EUROFUNG)"/>
    <property type="match status" value="1"/>
</dbReference>
<dbReference type="InterPro" id="IPR001138">
    <property type="entry name" value="Zn2Cys6_DnaBD"/>
</dbReference>
<reference evidence="8 9" key="1">
    <citation type="submission" date="2016-03" db="EMBL/GenBank/DDBJ databases">
        <title>Choanephora cucurbitarum.</title>
        <authorList>
            <person name="Min B."/>
            <person name="Park H."/>
            <person name="Park J.-H."/>
            <person name="Shin H.-D."/>
            <person name="Choi I.-G."/>
        </authorList>
    </citation>
    <scope>NUCLEOTIDE SEQUENCE [LARGE SCALE GENOMIC DNA]</scope>
    <source>
        <strain evidence="8 9">KUS-F28377</strain>
    </source>
</reference>
<comment type="caution">
    <text evidence="8">The sequence shown here is derived from an EMBL/GenBank/DDBJ whole genome shotgun (WGS) entry which is preliminary data.</text>
</comment>
<keyword evidence="4" id="KW-0804">Transcription</keyword>
<gene>
    <name evidence="8" type="ORF">A0J61_05308</name>
</gene>
<dbReference type="Proteomes" id="UP000093000">
    <property type="component" value="Unassembled WGS sequence"/>
</dbReference>
<dbReference type="CDD" id="cd00067">
    <property type="entry name" value="GAL4"/>
    <property type="match status" value="1"/>
</dbReference>
<dbReference type="CDD" id="cd12148">
    <property type="entry name" value="fungal_TF_MHR"/>
    <property type="match status" value="1"/>
</dbReference>
<accession>A0A1C7NBZ3</accession>
<dbReference type="AlphaFoldDB" id="A0A1C7NBZ3"/>
<evidence type="ECO:0000259" key="7">
    <source>
        <dbReference type="PROSITE" id="PS50048"/>
    </source>
</evidence>
<evidence type="ECO:0000256" key="2">
    <source>
        <dbReference type="ARBA" id="ARBA00022723"/>
    </source>
</evidence>
<sequence length="705" mass="80734">MATKRKGKTIPCEGCRERKKKCSAGLPCDRCSKLGIECHYLQEVEPPRFSQIESLDSHKVEAHVQIIQACLDDMEQELKKLSMPVSPTYNTLQTQESNVIAKWKMTLREGVMSIDTNITSYAALLDQIKSMNLILSPTLIKQPTFTLFAKDTGFLKRHLINTVIRRGHFKATLECVKNVGKRKALPSTTINTPHQNHLTIRIINLYFSCRFLAKVTFHQSTFYNMFVYPYPDPESSPTVCALSAVTLTKHCRHINMVAPHDQQLILADFYFNKARQAIALQFDEPSLETMITYTQMAQYMANLLQPQEANIYLEMAVRIHRLLADTDYRFPPSVQNDTTDGISYIGQYEMFKRCYTSIVEITKIIQFIRNQRGVPLNRHKPAANTRKYQDANPDGQMYQPIPLPDEPLATVRAIRKDVYMTQMARIVGPFFHRVRWAEDDMVPTSFLVETEEKLKHLYYTQIPPDYQLASFTFEDGLTDAEFRRRLHQDPHVDLASVSLAVMYYQSIIALYEPFLPIIPKPRVLPDFLLLQDNDVMEAAPQTQSKRKLSFASGSSLPSPASESSPRLAPLSALSVYSARAQKITHQNAIIVVRLLEYQCTVLEACDMSVASLLCAWDILMRNSCLGMSEEDVQAYGIAEYLTKNEIQLAREYAVRSIEVLRRGCLFNEAERGLWEHYERIEKQLLDALCQTASPTAKYWEPVSCW</sequence>
<evidence type="ECO:0000256" key="6">
    <source>
        <dbReference type="SAM" id="MobiDB-lite"/>
    </source>
</evidence>
<keyword evidence="2" id="KW-0479">Metal-binding</keyword>
<feature type="domain" description="Zn(2)-C6 fungal-type" evidence="7">
    <location>
        <begin position="11"/>
        <end position="40"/>
    </location>
</feature>
<keyword evidence="5" id="KW-0539">Nucleus</keyword>
<dbReference type="PROSITE" id="PS50048">
    <property type="entry name" value="ZN2_CY6_FUNGAL_2"/>
    <property type="match status" value="1"/>
</dbReference>
<dbReference type="SUPFAM" id="SSF57701">
    <property type="entry name" value="Zn2/Cys6 DNA-binding domain"/>
    <property type="match status" value="1"/>
</dbReference>
<evidence type="ECO:0000313" key="8">
    <source>
        <dbReference type="EMBL" id="OBZ86642.1"/>
    </source>
</evidence>
<protein>
    <recommendedName>
        <fullName evidence="7">Zn(2)-C6 fungal-type domain-containing protein</fullName>
    </recommendedName>
</protein>
<evidence type="ECO:0000256" key="5">
    <source>
        <dbReference type="ARBA" id="ARBA00023242"/>
    </source>
</evidence>
<dbReference type="InterPro" id="IPR036864">
    <property type="entry name" value="Zn2-C6_fun-type_DNA-bd_sf"/>
</dbReference>
<dbReference type="PANTHER" id="PTHR47338">
    <property type="entry name" value="ZN(II)2CYS6 TRANSCRIPTION FACTOR (EUROFUNG)-RELATED"/>
    <property type="match status" value="1"/>
</dbReference>
<dbReference type="GO" id="GO:0008270">
    <property type="term" value="F:zinc ion binding"/>
    <property type="evidence" value="ECO:0007669"/>
    <property type="project" value="InterPro"/>
</dbReference>
<evidence type="ECO:0000256" key="4">
    <source>
        <dbReference type="ARBA" id="ARBA00023163"/>
    </source>
</evidence>